<name>A0A2G1QSC4_9HYPH</name>
<evidence type="ECO:0008006" key="3">
    <source>
        <dbReference type="Google" id="ProtNLM"/>
    </source>
</evidence>
<organism evidence="1 2">
    <name type="scientific">Zhengella mangrovi</name>
    <dbReference type="NCBI Taxonomy" id="1982044"/>
    <lineage>
        <taxon>Bacteria</taxon>
        <taxon>Pseudomonadati</taxon>
        <taxon>Pseudomonadota</taxon>
        <taxon>Alphaproteobacteria</taxon>
        <taxon>Hyphomicrobiales</taxon>
        <taxon>Notoacmeibacteraceae</taxon>
        <taxon>Zhengella</taxon>
    </lineage>
</organism>
<dbReference type="InterPro" id="IPR053745">
    <property type="entry name" value="Viral_Tail_Comp_sf"/>
</dbReference>
<dbReference type="Gene3D" id="3.30.2000.30">
    <property type="match status" value="1"/>
</dbReference>
<dbReference type="EMBL" id="PDVP01000002">
    <property type="protein sequence ID" value="PHP68354.1"/>
    <property type="molecule type" value="Genomic_DNA"/>
</dbReference>
<dbReference type="InterPro" id="IPR021508">
    <property type="entry name" value="Gp17-like"/>
</dbReference>
<sequence>MRACSKSRPAKPYLVERHARKGGPIMTSAAAELQRAIHATLTGAEDVVRLLGGPHVHDMAPERARYPYVTIGRTSVYDWSTSDDAGTEHLVTLHAWSQARGKAECQAVLEAAGKALEGFSPDLEGHRVVGFFREFAEVNYDPEMQLQHGLMRFRALVEEQAETV</sequence>
<proteinExistence type="predicted"/>
<accession>A0A2G1QSC4</accession>
<gene>
    <name evidence="1" type="ORF">CSC94_06835</name>
</gene>
<dbReference type="AlphaFoldDB" id="A0A2G1QSC4"/>
<dbReference type="Proteomes" id="UP000221168">
    <property type="component" value="Unassembled WGS sequence"/>
</dbReference>
<dbReference type="OrthoDB" id="7630456at2"/>
<protein>
    <recommendedName>
        <fullName evidence="3">DUF3168 domain-containing protein</fullName>
    </recommendedName>
</protein>
<evidence type="ECO:0000313" key="2">
    <source>
        <dbReference type="Proteomes" id="UP000221168"/>
    </source>
</evidence>
<reference evidence="1 2" key="1">
    <citation type="submission" date="2017-10" db="EMBL/GenBank/DDBJ databases">
        <title>Sedimentibacterium mangrovi gen. nov., sp. nov., a novel member of family Phyllobacteriacea isolated from mangrove sediment.</title>
        <authorList>
            <person name="Liao H."/>
            <person name="Tian Y."/>
        </authorList>
    </citation>
    <scope>NUCLEOTIDE SEQUENCE [LARGE SCALE GENOMIC DNA]</scope>
    <source>
        <strain evidence="1 2">X9-2-2</strain>
    </source>
</reference>
<comment type="caution">
    <text evidence="1">The sequence shown here is derived from an EMBL/GenBank/DDBJ whole genome shotgun (WGS) entry which is preliminary data.</text>
</comment>
<evidence type="ECO:0000313" key="1">
    <source>
        <dbReference type="EMBL" id="PHP68354.1"/>
    </source>
</evidence>
<dbReference type="Pfam" id="PF11367">
    <property type="entry name" value="Tail_completion_gp17"/>
    <property type="match status" value="1"/>
</dbReference>
<keyword evidence="2" id="KW-1185">Reference proteome</keyword>